<sequence>MSLILQGIPSSLVSLVQDGTLERVFHDSMYPRLQFRGEAIPELWQANLGERQIFTRAGLMDPSIDPLTPGQDPVPGGYDTEQWEASANQYGHTIDTHMPTSYTALASLFLRNTQSLGLHSGQTLNRLVRNRLFGAYLAGEAMVTAAASSGALQVAVSTLSGFTQKLQNGRLEAVTPANPLPVTFTTSGEPANNIVGYAPFNPQQPLGPGVVTFAAALTVGVAARAGIFAQTRSRRLRVGGGATVDAITSANILTLNDVIAGVTRLRSMNVPPHSDGYYHVQLTAEGEQQIFADNHWQRLHQSLPDSVAYRDLAITAAVGCVFYRNTEDPRTSTVKAGSLITNAGGAGGAQLAPELGAELTNADGVNIRRCIITGGGAIYEKYLDESKFITEAGSTGKIGQFSVVNGGVSVMTQRIRYILRAPQDRLQQVVSQSWSWSGDFPVPSDGLVGDSARYKRAVVIEHG</sequence>
<protein>
    <submittedName>
        <fullName evidence="1">Uncharacterized protein</fullName>
    </submittedName>
</protein>
<gene>
    <name evidence="1" type="ORF">UFOVP650_48</name>
</gene>
<accession>A0A6J5NA39</accession>
<reference evidence="1" key="1">
    <citation type="submission" date="2020-04" db="EMBL/GenBank/DDBJ databases">
        <authorList>
            <person name="Chiriac C."/>
            <person name="Salcher M."/>
            <person name="Ghai R."/>
            <person name="Kavagutti S V."/>
        </authorList>
    </citation>
    <scope>NUCLEOTIDE SEQUENCE</scope>
</reference>
<organism evidence="1">
    <name type="scientific">uncultured Caudovirales phage</name>
    <dbReference type="NCBI Taxonomy" id="2100421"/>
    <lineage>
        <taxon>Viruses</taxon>
        <taxon>Duplodnaviria</taxon>
        <taxon>Heunggongvirae</taxon>
        <taxon>Uroviricota</taxon>
        <taxon>Caudoviricetes</taxon>
        <taxon>Peduoviridae</taxon>
        <taxon>Maltschvirus</taxon>
        <taxon>Maltschvirus maltsch</taxon>
    </lineage>
</organism>
<name>A0A6J5NA39_9CAUD</name>
<dbReference type="EMBL" id="LR796623">
    <property type="protein sequence ID" value="CAB4154916.1"/>
    <property type="molecule type" value="Genomic_DNA"/>
</dbReference>
<proteinExistence type="predicted"/>
<evidence type="ECO:0000313" key="1">
    <source>
        <dbReference type="EMBL" id="CAB4154916.1"/>
    </source>
</evidence>